<dbReference type="EMBL" id="BGZK01000955">
    <property type="protein sequence ID" value="GBP66397.1"/>
    <property type="molecule type" value="Genomic_DNA"/>
</dbReference>
<reference evidence="2 3" key="1">
    <citation type="journal article" date="2019" name="Commun. Biol.">
        <title>The bagworm genome reveals a unique fibroin gene that provides high tensile strength.</title>
        <authorList>
            <person name="Kono N."/>
            <person name="Nakamura H."/>
            <person name="Ohtoshi R."/>
            <person name="Tomita M."/>
            <person name="Numata K."/>
            <person name="Arakawa K."/>
        </authorList>
    </citation>
    <scope>NUCLEOTIDE SEQUENCE [LARGE SCALE GENOMIC DNA]</scope>
</reference>
<evidence type="ECO:0000313" key="2">
    <source>
        <dbReference type="EMBL" id="GBP66397.1"/>
    </source>
</evidence>
<proteinExistence type="predicted"/>
<feature type="region of interest" description="Disordered" evidence="1">
    <location>
        <begin position="1"/>
        <end position="114"/>
    </location>
</feature>
<gene>
    <name evidence="2" type="ORF">EVAR_88507_1</name>
</gene>
<dbReference type="Proteomes" id="UP000299102">
    <property type="component" value="Unassembled WGS sequence"/>
</dbReference>
<comment type="caution">
    <text evidence="2">The sequence shown here is derived from an EMBL/GenBank/DDBJ whole genome shotgun (WGS) entry which is preliminary data.</text>
</comment>
<evidence type="ECO:0000256" key="1">
    <source>
        <dbReference type="SAM" id="MobiDB-lite"/>
    </source>
</evidence>
<sequence length="240" mass="27025">MCISSERSFEETAAPTHLKAHAQSGDKKRGPACGNERAAPRAAPSDGRGAVVVPEKGSCTPHGRGKAPRGRRRSAPSAGPRRKGPHTLRRKRRDGNGATVRREQTTVSQVSRESHARLTWLQHENGPAKSQTFTEYRREVAAFAVAFRPVFYFFRDRQRTNRCLWSYERPGVAFVLAPQRPRGVGCAQAFNFTTRQFRRSATTARGTVTPLSYYTILNNTESYEPPPDPTYIRYDLYEQK</sequence>
<accession>A0A4C1XVX6</accession>
<organism evidence="2 3">
    <name type="scientific">Eumeta variegata</name>
    <name type="common">Bagworm moth</name>
    <name type="synonym">Eumeta japonica</name>
    <dbReference type="NCBI Taxonomy" id="151549"/>
    <lineage>
        <taxon>Eukaryota</taxon>
        <taxon>Metazoa</taxon>
        <taxon>Ecdysozoa</taxon>
        <taxon>Arthropoda</taxon>
        <taxon>Hexapoda</taxon>
        <taxon>Insecta</taxon>
        <taxon>Pterygota</taxon>
        <taxon>Neoptera</taxon>
        <taxon>Endopterygota</taxon>
        <taxon>Lepidoptera</taxon>
        <taxon>Glossata</taxon>
        <taxon>Ditrysia</taxon>
        <taxon>Tineoidea</taxon>
        <taxon>Psychidae</taxon>
        <taxon>Oiketicinae</taxon>
        <taxon>Eumeta</taxon>
    </lineage>
</organism>
<keyword evidence="3" id="KW-1185">Reference proteome</keyword>
<feature type="compositionally biased region" description="Basic residues" evidence="1">
    <location>
        <begin position="63"/>
        <end position="93"/>
    </location>
</feature>
<evidence type="ECO:0000313" key="3">
    <source>
        <dbReference type="Proteomes" id="UP000299102"/>
    </source>
</evidence>
<name>A0A4C1XVX6_EUMVA</name>
<dbReference type="AlphaFoldDB" id="A0A4C1XVX6"/>
<protein>
    <submittedName>
        <fullName evidence="2">Uncharacterized protein</fullName>
    </submittedName>
</protein>